<dbReference type="Pfam" id="PF05552">
    <property type="entry name" value="MS_channel_1st_1"/>
    <property type="match status" value="1"/>
</dbReference>
<evidence type="ECO:0000313" key="5">
    <source>
        <dbReference type="Proteomes" id="UP000178606"/>
    </source>
</evidence>
<dbReference type="PANTHER" id="PTHR30221">
    <property type="entry name" value="SMALL-CONDUCTANCE MECHANOSENSITIVE CHANNEL"/>
    <property type="match status" value="1"/>
</dbReference>
<sequence length="316" mass="33817">MNEVFDQVVLDPMQVLLLSIRVFLPRIFWAMGVLLIGYFLGTILRWVVHYLLWAVGLNMAAERAGISAFLRRGHVDRQPSELVGSLVFWVIAFSSFMIALYHLGLTAAEQILLNFFLYVPQGLVALFIVIVGLFLAGFTARLVEGSVAAANIRAASLLGYGARVVIVVLACFIALEKLDIGLGGLMTGMVVVLISIPVGLVFAFCIGGRQFIQDLIAGQSLTHVLSPGDSVKVGEHRGEIAEIGLTATTICTPSGEVVISNSALAAQVVLVQSRAARPELVPQEMEEFPEGPAETPAPQPDPPAPEKAVVTSDAAK</sequence>
<dbReference type="InterPro" id="IPR008910">
    <property type="entry name" value="MSC_TM_helix"/>
</dbReference>
<reference evidence="4 5" key="1">
    <citation type="journal article" date="2016" name="Nat. Commun.">
        <title>Thousands of microbial genomes shed light on interconnected biogeochemical processes in an aquifer system.</title>
        <authorList>
            <person name="Anantharaman K."/>
            <person name="Brown C.T."/>
            <person name="Hug L.A."/>
            <person name="Sharon I."/>
            <person name="Castelle C.J."/>
            <person name="Probst A.J."/>
            <person name="Thomas B.C."/>
            <person name="Singh A."/>
            <person name="Wilkins M.J."/>
            <person name="Karaoz U."/>
            <person name="Brodie E.L."/>
            <person name="Williams K.H."/>
            <person name="Hubbard S.S."/>
            <person name="Banfield J.F."/>
        </authorList>
    </citation>
    <scope>NUCLEOTIDE SEQUENCE [LARGE SCALE GENOMIC DNA]</scope>
    <source>
        <strain evidence="5">RIFCSPLOWO2_12_FULL_64_10</strain>
    </source>
</reference>
<feature type="domain" description="Mechanosensitive ion channel MscS" evidence="3">
    <location>
        <begin position="214"/>
        <end position="267"/>
    </location>
</feature>
<keyword evidence="2" id="KW-1133">Transmembrane helix</keyword>
<feature type="transmembrane region" description="Helical" evidence="2">
    <location>
        <begin position="155"/>
        <end position="175"/>
    </location>
</feature>
<dbReference type="Proteomes" id="UP000178606">
    <property type="component" value="Unassembled WGS sequence"/>
</dbReference>
<feature type="transmembrane region" description="Helical" evidence="2">
    <location>
        <begin position="23"/>
        <end position="44"/>
    </location>
</feature>
<dbReference type="AlphaFoldDB" id="A0A1F6CT42"/>
<organism evidence="4 5">
    <name type="scientific">Handelsmanbacteria sp. (strain RIFCSPLOWO2_12_FULL_64_10)</name>
    <dbReference type="NCBI Taxonomy" id="1817868"/>
    <lineage>
        <taxon>Bacteria</taxon>
        <taxon>Candidatus Handelsmaniibacteriota</taxon>
    </lineage>
</organism>
<evidence type="ECO:0000259" key="3">
    <source>
        <dbReference type="Pfam" id="PF00924"/>
    </source>
</evidence>
<proteinExistence type="predicted"/>
<dbReference type="GO" id="GO:0008381">
    <property type="term" value="F:mechanosensitive monoatomic ion channel activity"/>
    <property type="evidence" value="ECO:0007669"/>
    <property type="project" value="InterPro"/>
</dbReference>
<keyword evidence="2" id="KW-0812">Transmembrane</keyword>
<accession>A0A1F6CT42</accession>
<dbReference type="EMBL" id="MFKF01000154">
    <property type="protein sequence ID" value="OGG52181.1"/>
    <property type="molecule type" value="Genomic_DNA"/>
</dbReference>
<dbReference type="InterPro" id="IPR023408">
    <property type="entry name" value="MscS_beta-dom_sf"/>
</dbReference>
<evidence type="ECO:0000256" key="1">
    <source>
        <dbReference type="SAM" id="MobiDB-lite"/>
    </source>
</evidence>
<feature type="transmembrane region" description="Helical" evidence="2">
    <location>
        <begin position="181"/>
        <end position="206"/>
    </location>
</feature>
<dbReference type="InterPro" id="IPR006685">
    <property type="entry name" value="MscS_channel_2nd"/>
</dbReference>
<evidence type="ECO:0000313" key="4">
    <source>
        <dbReference type="EMBL" id="OGG52181.1"/>
    </source>
</evidence>
<feature type="transmembrane region" description="Helical" evidence="2">
    <location>
        <begin position="123"/>
        <end position="143"/>
    </location>
</feature>
<dbReference type="Gene3D" id="2.30.30.60">
    <property type="match status" value="1"/>
</dbReference>
<dbReference type="PANTHER" id="PTHR30221:SF1">
    <property type="entry name" value="SMALL-CONDUCTANCE MECHANOSENSITIVE CHANNEL"/>
    <property type="match status" value="1"/>
</dbReference>
<feature type="region of interest" description="Disordered" evidence="1">
    <location>
        <begin position="280"/>
        <end position="316"/>
    </location>
</feature>
<gene>
    <name evidence="4" type="ORF">A3F84_19445</name>
</gene>
<name>A0A1F6CT42_HANXR</name>
<protein>
    <recommendedName>
        <fullName evidence="3">Mechanosensitive ion channel MscS domain-containing protein</fullName>
    </recommendedName>
</protein>
<feature type="transmembrane region" description="Helical" evidence="2">
    <location>
        <begin position="82"/>
        <end position="103"/>
    </location>
</feature>
<feature type="compositionally biased region" description="Pro residues" evidence="1">
    <location>
        <begin position="295"/>
        <end position="305"/>
    </location>
</feature>
<evidence type="ECO:0000256" key="2">
    <source>
        <dbReference type="SAM" id="Phobius"/>
    </source>
</evidence>
<comment type="caution">
    <text evidence="4">The sequence shown here is derived from an EMBL/GenBank/DDBJ whole genome shotgun (WGS) entry which is preliminary data.</text>
</comment>
<keyword evidence="2" id="KW-0472">Membrane</keyword>
<dbReference type="InterPro" id="IPR045275">
    <property type="entry name" value="MscS_archaea/bacteria_type"/>
</dbReference>
<dbReference type="Gene3D" id="1.10.287.1260">
    <property type="match status" value="1"/>
</dbReference>
<dbReference type="GO" id="GO:0016020">
    <property type="term" value="C:membrane"/>
    <property type="evidence" value="ECO:0007669"/>
    <property type="project" value="InterPro"/>
</dbReference>
<dbReference type="Pfam" id="PF00924">
    <property type="entry name" value="MS_channel_2nd"/>
    <property type="match status" value="1"/>
</dbReference>